<dbReference type="SFLD" id="SFLDG01150">
    <property type="entry name" value="Main.1:_Beta-like"/>
    <property type="match status" value="1"/>
</dbReference>
<comment type="caution">
    <text evidence="4">The sequence shown here is derived from an EMBL/GenBank/DDBJ whole genome shotgun (WGS) entry which is preliminary data.</text>
</comment>
<keyword evidence="4" id="KW-0808">Transferase</keyword>
<dbReference type="InterPro" id="IPR036282">
    <property type="entry name" value="Glutathione-S-Trfase_C_sf"/>
</dbReference>
<dbReference type="InterPro" id="IPR004046">
    <property type="entry name" value="GST_C"/>
</dbReference>
<evidence type="ECO:0000313" key="4">
    <source>
        <dbReference type="EMBL" id="GFE82790.1"/>
    </source>
</evidence>
<organism evidence="4 5">
    <name type="scientific">Steroidobacter agaridevorans</name>
    <dbReference type="NCBI Taxonomy" id="2695856"/>
    <lineage>
        <taxon>Bacteria</taxon>
        <taxon>Pseudomonadati</taxon>
        <taxon>Pseudomonadota</taxon>
        <taxon>Gammaproteobacteria</taxon>
        <taxon>Steroidobacterales</taxon>
        <taxon>Steroidobacteraceae</taxon>
        <taxon>Steroidobacter</taxon>
    </lineage>
</organism>
<dbReference type="Pfam" id="PF02798">
    <property type="entry name" value="GST_N"/>
    <property type="match status" value="1"/>
</dbReference>
<gene>
    <name evidence="4" type="primary">gst_3</name>
    <name evidence="4" type="ORF">GCM10011487_47900</name>
</gene>
<dbReference type="Gene3D" id="1.20.1050.10">
    <property type="match status" value="1"/>
</dbReference>
<dbReference type="PROSITE" id="PS50404">
    <property type="entry name" value="GST_NTER"/>
    <property type="match status" value="1"/>
</dbReference>
<dbReference type="Pfam" id="PF00043">
    <property type="entry name" value="GST_C"/>
    <property type="match status" value="1"/>
</dbReference>
<evidence type="ECO:0000259" key="3">
    <source>
        <dbReference type="PROSITE" id="PS50405"/>
    </source>
</evidence>
<proteinExistence type="inferred from homology"/>
<accession>A0A829YHS4</accession>
<dbReference type="InterPro" id="IPR036249">
    <property type="entry name" value="Thioredoxin-like_sf"/>
</dbReference>
<name>A0A829YHS4_9GAMM</name>
<feature type="domain" description="GST C-terminal" evidence="3">
    <location>
        <begin position="83"/>
        <end position="212"/>
    </location>
</feature>
<protein>
    <submittedName>
        <fullName evidence="4">Glutathione S-transferase</fullName>
    </submittedName>
</protein>
<sequence length="212" mass="23443">MKLYYFPGACSLATHVVLEWLGAPYETVKLDRDGTKSPEFLKLNPNGAVPLLVDGDFVLSQNAAILTYLAASHPNAGLFGDGTTRGRAEVMKWLSLLNSDVHPAFKPIFAPNRYHPDASQSKVVADTARRNVREYLERINGRMKGREWIADQRSVADPYLFVMLRWTVKLHIDAKGLDNLASFFARMLADPGVRASIVAEEGSVDANARLVA</sequence>
<dbReference type="InterPro" id="IPR010987">
    <property type="entry name" value="Glutathione-S-Trfase_C-like"/>
</dbReference>
<dbReference type="PROSITE" id="PS50405">
    <property type="entry name" value="GST_CTER"/>
    <property type="match status" value="1"/>
</dbReference>
<dbReference type="PANTHER" id="PTHR44051:SF8">
    <property type="entry name" value="GLUTATHIONE S-TRANSFERASE GSTA"/>
    <property type="match status" value="1"/>
</dbReference>
<dbReference type="InterPro" id="IPR004045">
    <property type="entry name" value="Glutathione_S-Trfase_N"/>
</dbReference>
<dbReference type="SUPFAM" id="SSF47616">
    <property type="entry name" value="GST C-terminal domain-like"/>
    <property type="match status" value="1"/>
</dbReference>
<evidence type="ECO:0000259" key="2">
    <source>
        <dbReference type="PROSITE" id="PS50404"/>
    </source>
</evidence>
<feature type="domain" description="GST N-terminal" evidence="2">
    <location>
        <begin position="1"/>
        <end position="77"/>
    </location>
</feature>
<dbReference type="SFLD" id="SFLDG00358">
    <property type="entry name" value="Main_(cytGST)"/>
    <property type="match status" value="1"/>
</dbReference>
<dbReference type="InterPro" id="IPR040079">
    <property type="entry name" value="Glutathione_S-Trfase"/>
</dbReference>
<evidence type="ECO:0000313" key="5">
    <source>
        <dbReference type="Proteomes" id="UP000445000"/>
    </source>
</evidence>
<dbReference type="CDD" id="cd03057">
    <property type="entry name" value="GST_N_Beta"/>
    <property type="match status" value="1"/>
</dbReference>
<reference evidence="5" key="1">
    <citation type="submission" date="2020-01" db="EMBL/GenBank/DDBJ databases">
        <title>'Steroidobacter agaridevorans' sp. nov., agar-degrading bacteria isolated from rhizosphere soils.</title>
        <authorList>
            <person name="Ikenaga M."/>
            <person name="Kataoka M."/>
            <person name="Murouchi A."/>
            <person name="Katsuragi S."/>
            <person name="Sakai M."/>
        </authorList>
    </citation>
    <scope>NUCLEOTIDE SEQUENCE [LARGE SCALE GENOMIC DNA]</scope>
    <source>
        <strain evidence="5">YU21-B</strain>
    </source>
</reference>
<dbReference type="Proteomes" id="UP000445000">
    <property type="component" value="Unassembled WGS sequence"/>
</dbReference>
<dbReference type="RefSeq" id="WP_161814440.1">
    <property type="nucleotide sequence ID" value="NZ_BLJN01000005.1"/>
</dbReference>
<dbReference type="GO" id="GO:0016740">
    <property type="term" value="F:transferase activity"/>
    <property type="evidence" value="ECO:0007669"/>
    <property type="project" value="UniProtKB-KW"/>
</dbReference>
<comment type="similarity">
    <text evidence="1">Belongs to the GST superfamily.</text>
</comment>
<dbReference type="SFLD" id="SFLDS00019">
    <property type="entry name" value="Glutathione_Transferase_(cytos"/>
    <property type="match status" value="1"/>
</dbReference>
<evidence type="ECO:0000256" key="1">
    <source>
        <dbReference type="RuleBase" id="RU003494"/>
    </source>
</evidence>
<dbReference type="AlphaFoldDB" id="A0A829YHS4"/>
<keyword evidence="5" id="KW-1185">Reference proteome</keyword>
<dbReference type="CDD" id="cd03188">
    <property type="entry name" value="GST_C_Beta"/>
    <property type="match status" value="1"/>
</dbReference>
<dbReference type="EMBL" id="BLJN01000005">
    <property type="protein sequence ID" value="GFE82790.1"/>
    <property type="molecule type" value="Genomic_DNA"/>
</dbReference>
<dbReference type="PANTHER" id="PTHR44051">
    <property type="entry name" value="GLUTATHIONE S-TRANSFERASE-RELATED"/>
    <property type="match status" value="1"/>
</dbReference>
<dbReference type="SUPFAM" id="SSF52833">
    <property type="entry name" value="Thioredoxin-like"/>
    <property type="match status" value="1"/>
</dbReference>
<dbReference type="Gene3D" id="3.40.30.10">
    <property type="entry name" value="Glutaredoxin"/>
    <property type="match status" value="1"/>
</dbReference>